<feature type="compositionally biased region" description="Basic and acidic residues" evidence="2">
    <location>
        <begin position="416"/>
        <end position="438"/>
    </location>
</feature>
<gene>
    <name evidence="3" type="ORF">PECM_005968</name>
</gene>
<dbReference type="OrthoDB" id="10250120at2759"/>
<name>A0A8J8WHK4_9EURO</name>
<protein>
    <submittedName>
        <fullName evidence="3">Uncharacterized protein</fullName>
    </submittedName>
</protein>
<dbReference type="Pfam" id="PF03357">
    <property type="entry name" value="Snf7"/>
    <property type="match status" value="1"/>
</dbReference>
<evidence type="ECO:0000313" key="3">
    <source>
        <dbReference type="EMBL" id="KAF7716153.1"/>
    </source>
</evidence>
<evidence type="ECO:0000256" key="2">
    <source>
        <dbReference type="SAM" id="MobiDB-lite"/>
    </source>
</evidence>
<feature type="region of interest" description="Disordered" evidence="2">
    <location>
        <begin position="416"/>
        <end position="484"/>
    </location>
</feature>
<evidence type="ECO:0000256" key="1">
    <source>
        <dbReference type="SAM" id="Coils"/>
    </source>
</evidence>
<dbReference type="InterPro" id="IPR005024">
    <property type="entry name" value="Snf7_fam"/>
</dbReference>
<organism evidence="3 4">
    <name type="scientific">Penicillium ucsense</name>
    <dbReference type="NCBI Taxonomy" id="2839758"/>
    <lineage>
        <taxon>Eukaryota</taxon>
        <taxon>Fungi</taxon>
        <taxon>Dikarya</taxon>
        <taxon>Ascomycota</taxon>
        <taxon>Pezizomycotina</taxon>
        <taxon>Eurotiomycetes</taxon>
        <taxon>Eurotiomycetidae</taxon>
        <taxon>Eurotiales</taxon>
        <taxon>Aspergillaceae</taxon>
        <taxon>Penicillium</taxon>
    </lineage>
</organism>
<dbReference type="GO" id="GO:0000815">
    <property type="term" value="C:ESCRT III complex"/>
    <property type="evidence" value="ECO:0007669"/>
    <property type="project" value="TreeGrafter"/>
</dbReference>
<dbReference type="GO" id="GO:0006900">
    <property type="term" value="P:vesicle budding from membrane"/>
    <property type="evidence" value="ECO:0007669"/>
    <property type="project" value="TreeGrafter"/>
</dbReference>
<dbReference type="GO" id="GO:0009898">
    <property type="term" value="C:cytoplasmic side of plasma membrane"/>
    <property type="evidence" value="ECO:0007669"/>
    <property type="project" value="TreeGrafter"/>
</dbReference>
<accession>A0A8J8WHK4</accession>
<feature type="coiled-coil region" evidence="1">
    <location>
        <begin position="273"/>
        <end position="347"/>
    </location>
</feature>
<dbReference type="PANTHER" id="PTHR22761:SF18">
    <property type="entry name" value="SORTING PROTEIN SNF7 FAMILY PROTEIN, PUTATIVE (AFU_ORTHOLOGUE AFUA_2G16692)-RELATED"/>
    <property type="match status" value="1"/>
</dbReference>
<proteinExistence type="predicted"/>
<dbReference type="Proteomes" id="UP000631181">
    <property type="component" value="Unassembled WGS sequence"/>
</dbReference>
<dbReference type="Gene3D" id="6.10.140.1230">
    <property type="match status" value="1"/>
</dbReference>
<dbReference type="GO" id="GO:0005771">
    <property type="term" value="C:multivesicular body"/>
    <property type="evidence" value="ECO:0007669"/>
    <property type="project" value="TreeGrafter"/>
</dbReference>
<comment type="caution">
    <text evidence="3">The sequence shown here is derived from an EMBL/GenBank/DDBJ whole genome shotgun (WGS) entry which is preliminary data.</text>
</comment>
<sequence>MSELLNYILNNEDAFRRNRLPSLYSDFTLQKRTNPDGYAVNIAAWEQALTKAAKRGYTSSRGVRPRSGSLVNPKDPKAGRKKTDHLIIRTDESLLRDLELAEWGRPVALGAVFDEAMRKRSMIPLALYKASGTSLQKAQWRLIDPGALSPWNVMSWGVRHLKGIVIGADGESAPKLQVQELVMVENLQEAAELIVKKATTNSTSQLDQIYSKQSFIEEFASVLHDATELSDSDFDVLLLYLSRDSNAIAYDGKTIKFKPKDKTAEITPEDKSIASIKTLISTLSKQIQSLEDKIADLTASAKTALSNKNRISALSAVKSRKMVEHNLQQRLNTLAQLEEVYSKIEQAAGQVEIVQVMEASTGVLRSLHAQIGGAERVEDVMDELREEMSKVDEVGSIINEAGPVFDESEIDEELAAMEKSDHEEREKKEAEATQRKLAELGSIKQASDETARQTQTAKDVDSQLAHSIDKLSNMTMEERPLPAN</sequence>
<dbReference type="AlphaFoldDB" id="A0A8J8WHK4"/>
<keyword evidence="4" id="KW-1185">Reference proteome</keyword>
<dbReference type="EMBL" id="WIWV01000045">
    <property type="protein sequence ID" value="KAF7716153.1"/>
    <property type="molecule type" value="Genomic_DNA"/>
</dbReference>
<reference evidence="3" key="1">
    <citation type="journal article" date="2020" name="Front. Microbiol.">
        <title>Gene regulatory networks of Penicillium echinulatum 2HH and Penicillium oxalicum 114-2 inferred by a computational biology approach.</title>
        <authorList>
            <person name="Lenz A.R."/>
            <person name="Galan-Vasquez E."/>
            <person name="Balbinot E."/>
            <person name="De Abreu F.P."/>
            <person name="De Oliveira N.S."/>
            <person name="Da Rosa L.O."/>
            <person name="De Avila E Silva S."/>
            <person name="Camassola M."/>
            <person name="Dillon A.J.P."/>
            <person name="Perez-Rueda E."/>
        </authorList>
    </citation>
    <scope>NUCLEOTIDE SEQUENCE</scope>
    <source>
        <strain evidence="3">S1M29</strain>
    </source>
</reference>
<dbReference type="PANTHER" id="PTHR22761">
    <property type="entry name" value="CHARGED MULTIVESICULAR BODY PROTEIN"/>
    <property type="match status" value="1"/>
</dbReference>
<feature type="region of interest" description="Disordered" evidence="2">
    <location>
        <begin position="56"/>
        <end position="81"/>
    </location>
</feature>
<dbReference type="GO" id="GO:0032511">
    <property type="term" value="P:late endosome to vacuole transport via multivesicular body sorting pathway"/>
    <property type="evidence" value="ECO:0007669"/>
    <property type="project" value="TreeGrafter"/>
</dbReference>
<keyword evidence="1" id="KW-0175">Coiled coil</keyword>
<evidence type="ECO:0000313" key="4">
    <source>
        <dbReference type="Proteomes" id="UP000631181"/>
    </source>
</evidence>